<evidence type="ECO:0000256" key="8">
    <source>
        <dbReference type="ARBA" id="ARBA00023015"/>
    </source>
</evidence>
<dbReference type="GO" id="GO:0006357">
    <property type="term" value="P:regulation of transcription by RNA polymerase II"/>
    <property type="evidence" value="ECO:0007669"/>
    <property type="project" value="TreeGrafter"/>
</dbReference>
<dbReference type="InterPro" id="IPR036236">
    <property type="entry name" value="Znf_C2H2_sf"/>
</dbReference>
<evidence type="ECO:0000256" key="13">
    <source>
        <dbReference type="SAM" id="MobiDB-lite"/>
    </source>
</evidence>
<evidence type="ECO:0000259" key="14">
    <source>
        <dbReference type="PROSITE" id="PS50157"/>
    </source>
</evidence>
<keyword evidence="4" id="KW-0479">Metal-binding</keyword>
<dbReference type="FunFam" id="3.30.160.60:FF:000339">
    <property type="entry name" value="zinc finger protein 300"/>
    <property type="match status" value="1"/>
</dbReference>
<evidence type="ECO:0000256" key="7">
    <source>
        <dbReference type="ARBA" id="ARBA00022833"/>
    </source>
</evidence>
<dbReference type="InParanoid" id="L9KWC6"/>
<dbReference type="PANTHER" id="PTHR24404">
    <property type="entry name" value="ZINC FINGER PROTEIN"/>
    <property type="match status" value="1"/>
</dbReference>
<evidence type="ECO:0000256" key="4">
    <source>
        <dbReference type="ARBA" id="ARBA00022723"/>
    </source>
</evidence>
<dbReference type="GO" id="GO:0003700">
    <property type="term" value="F:DNA-binding transcription factor activity"/>
    <property type="evidence" value="ECO:0007669"/>
    <property type="project" value="TreeGrafter"/>
</dbReference>
<keyword evidence="17" id="KW-1185">Reference proteome</keyword>
<keyword evidence="5" id="KW-0677">Repeat</keyword>
<feature type="domain" description="KRAB" evidence="15">
    <location>
        <begin position="98"/>
        <end position="193"/>
    </location>
</feature>
<dbReference type="SMART" id="SM00355">
    <property type="entry name" value="ZnF_C2H2"/>
    <property type="match status" value="10"/>
</dbReference>
<dbReference type="GO" id="GO:0005634">
    <property type="term" value="C:nucleus"/>
    <property type="evidence" value="ECO:0007669"/>
    <property type="project" value="UniProtKB-SubCell"/>
</dbReference>
<evidence type="ECO:0000256" key="11">
    <source>
        <dbReference type="ARBA" id="ARBA00023242"/>
    </source>
</evidence>
<feature type="compositionally biased region" description="Low complexity" evidence="13">
    <location>
        <begin position="698"/>
        <end position="718"/>
    </location>
</feature>
<feature type="domain" description="C2H2-type" evidence="14">
    <location>
        <begin position="195"/>
        <end position="222"/>
    </location>
</feature>
<dbReference type="FunFam" id="3.30.160.60:FF:000184">
    <property type="entry name" value="Zinc finger protein 333"/>
    <property type="match status" value="2"/>
</dbReference>
<dbReference type="SUPFAM" id="SSF57667">
    <property type="entry name" value="beta-beta-alpha zinc fingers"/>
    <property type="match status" value="6"/>
</dbReference>
<dbReference type="InterPro" id="IPR050589">
    <property type="entry name" value="Ikaros_C2H2-ZF"/>
</dbReference>
<comment type="similarity">
    <text evidence="3">Belongs to the krueppel C2H2-type zinc-finger protein family.</text>
</comment>
<dbReference type="PANTHER" id="PTHR24404:SF10">
    <property type="entry name" value="ZINC FINGER PROTEIN 564"/>
    <property type="match status" value="1"/>
</dbReference>
<feature type="domain" description="C2H2-type" evidence="14">
    <location>
        <begin position="335"/>
        <end position="362"/>
    </location>
</feature>
<feature type="domain" description="C2H2-type" evidence="14">
    <location>
        <begin position="223"/>
        <end position="250"/>
    </location>
</feature>
<protein>
    <submittedName>
        <fullName evidence="16">Zinc finger protein 791</fullName>
    </submittedName>
</protein>
<keyword evidence="10" id="KW-0804">Transcription</keyword>
<feature type="domain" description="C2H2-type" evidence="14">
    <location>
        <begin position="447"/>
        <end position="474"/>
    </location>
</feature>
<dbReference type="FunFam" id="3.30.160.60:FF:000650">
    <property type="entry name" value="Zinc finger protein 197"/>
    <property type="match status" value="1"/>
</dbReference>
<evidence type="ECO:0000313" key="17">
    <source>
        <dbReference type="Proteomes" id="UP000011518"/>
    </source>
</evidence>
<dbReference type="CDD" id="cd07765">
    <property type="entry name" value="KRAB_A-box"/>
    <property type="match status" value="3"/>
</dbReference>
<dbReference type="SMART" id="SM00349">
    <property type="entry name" value="KRAB"/>
    <property type="match status" value="3"/>
</dbReference>
<evidence type="ECO:0000256" key="3">
    <source>
        <dbReference type="ARBA" id="ARBA00006991"/>
    </source>
</evidence>
<evidence type="ECO:0000256" key="5">
    <source>
        <dbReference type="ARBA" id="ARBA00022737"/>
    </source>
</evidence>
<feature type="domain" description="KRAB" evidence="15">
    <location>
        <begin position="481"/>
        <end position="571"/>
    </location>
</feature>
<feature type="domain" description="C2H2-type" evidence="14">
    <location>
        <begin position="419"/>
        <end position="446"/>
    </location>
</feature>
<dbReference type="InterPro" id="IPR001909">
    <property type="entry name" value="KRAB"/>
</dbReference>
<dbReference type="PROSITE" id="PS50805">
    <property type="entry name" value="KRAB"/>
    <property type="match status" value="3"/>
</dbReference>
<dbReference type="FunFam" id="3.30.160.60:FF:002343">
    <property type="entry name" value="Zinc finger protein 33A"/>
    <property type="match status" value="1"/>
</dbReference>
<dbReference type="FunFam" id="3.30.160.60:FF:001016">
    <property type="entry name" value="zinc finger protein 850-like"/>
    <property type="match status" value="1"/>
</dbReference>
<feature type="domain" description="C2H2-type" evidence="14">
    <location>
        <begin position="363"/>
        <end position="390"/>
    </location>
</feature>
<dbReference type="FunFam" id="3.30.160.60:FF:000773">
    <property type="entry name" value="Zinc finger protein 44"/>
    <property type="match status" value="1"/>
</dbReference>
<reference evidence="17" key="1">
    <citation type="submission" date="2012-07" db="EMBL/GenBank/DDBJ databases">
        <title>Genome of the Chinese tree shrew, a rising model animal genetically related to primates.</title>
        <authorList>
            <person name="Zhang G."/>
            <person name="Fan Y."/>
            <person name="Yao Y."/>
            <person name="Huang Z."/>
        </authorList>
    </citation>
    <scope>NUCLEOTIDE SEQUENCE [LARGE SCALE GENOMIC DNA]</scope>
</reference>
<dbReference type="EMBL" id="KB320624">
    <property type="protein sequence ID" value="ELW67106.1"/>
    <property type="molecule type" value="Genomic_DNA"/>
</dbReference>
<dbReference type="GO" id="GO:0008270">
    <property type="term" value="F:zinc ion binding"/>
    <property type="evidence" value="ECO:0007669"/>
    <property type="project" value="UniProtKB-KW"/>
</dbReference>
<dbReference type="SUPFAM" id="SSF109640">
    <property type="entry name" value="KRAB domain (Kruppel-associated box)"/>
    <property type="match status" value="3"/>
</dbReference>
<feature type="domain" description="C2H2-type" evidence="14">
    <location>
        <begin position="279"/>
        <end position="306"/>
    </location>
</feature>
<dbReference type="FunFam" id="3.30.160.60:FF:001228">
    <property type="entry name" value="Zinc finger protein 236"/>
    <property type="match status" value="1"/>
</dbReference>
<dbReference type="FunFam" id="3.30.160.60:FF:000156">
    <property type="entry name" value="Zinc finger protein 568"/>
    <property type="match status" value="1"/>
</dbReference>
<organism evidence="16 17">
    <name type="scientific">Tupaia chinensis</name>
    <name type="common">Chinese tree shrew</name>
    <name type="synonym">Tupaia belangeri chinensis</name>
    <dbReference type="NCBI Taxonomy" id="246437"/>
    <lineage>
        <taxon>Eukaryota</taxon>
        <taxon>Metazoa</taxon>
        <taxon>Chordata</taxon>
        <taxon>Craniata</taxon>
        <taxon>Vertebrata</taxon>
        <taxon>Euteleostomi</taxon>
        <taxon>Mammalia</taxon>
        <taxon>Eutheria</taxon>
        <taxon>Euarchontoglires</taxon>
        <taxon>Scandentia</taxon>
        <taxon>Tupaiidae</taxon>
        <taxon>Tupaia</taxon>
    </lineage>
</organism>
<dbReference type="Gene3D" id="3.30.160.60">
    <property type="entry name" value="Classic Zinc Finger"/>
    <property type="match status" value="10"/>
</dbReference>
<proteinExistence type="inferred from homology"/>
<dbReference type="AlphaFoldDB" id="L9KWC6"/>
<dbReference type="Pfam" id="PF00096">
    <property type="entry name" value="zf-C2H2"/>
    <property type="match status" value="7"/>
</dbReference>
<evidence type="ECO:0000256" key="12">
    <source>
        <dbReference type="PROSITE-ProRule" id="PRU00042"/>
    </source>
</evidence>
<dbReference type="InterPro" id="IPR036051">
    <property type="entry name" value="KRAB_dom_sf"/>
</dbReference>
<evidence type="ECO:0000313" key="16">
    <source>
        <dbReference type="EMBL" id="ELW67106.1"/>
    </source>
</evidence>
<dbReference type="Gene3D" id="6.10.140.140">
    <property type="match status" value="3"/>
</dbReference>
<keyword evidence="8" id="KW-0805">Transcription regulation</keyword>
<feature type="region of interest" description="Disordered" evidence="13">
    <location>
        <begin position="623"/>
        <end position="729"/>
    </location>
</feature>
<sequence length="783" mass="88384">MQSVSPFLLHTCEMFQDSVAFEDVVVNFTQDEWTLLDTSQKKLYGDVIWETIENLDFTGRNWEDEDIEEKYENAIKDLSAVSLSLPPPHTCGMLQDPVAFEDVAVNFTKEEWALLDPAQRKLYKDVMWETIKNLNTAGLSASGRCDCELHTGRVGFAGSFTEETLQRCDAGNHQEPGLYSYLRKHERTHNGEKPYECNKCGKAFKQLYSFRIHEKTHSGEKPYECKECGKAFSHPSSVRMHEKTHNGDGHYECKQCRKAFSCLSYLQKHEKIHGGNKPYECKECGKAFINSTCLRIHEMIHTRQKRYECKQCGKAFRHLQSLQIHEKTHNGMKPYECKHCGKAYTRSSLLKVHERTHTGEKPYQCKQCHEAFSCPSAFRKHVRAHTGEKPYQCKICGKTFSSAAHSQIHRRTHTGEKPYECKQCGKTFSRSGYFHAHEKIHSGETPYRCQPCGKAFLRLVNFQRHMIAHTGDGPYKCKDSVAFEDVIVTFTQEEWALLDPLQRSLYRDVMQETIRNLASTDFCDSVSEDNQSIEDEYTNARKILRSYMVERLYERKEGSQCGRTFSHVPDMNLNEKTLGVKPQKSSAYEEDFIVHSSLNRHVITHKGQKLYKHKESFLCKSKVMGSSGRSPHPLQRTSPPSAASAGQSRRSRREDAGTPREPATVSVQGPGSRRRRDGWIRGTGCGGPGPPLSPPESAVPASRGGAGSAAGTPGARPRANGELARPGTLHGQLGARSPACPRAVLGDGTVTRGSPLGFWGFCCEVQWSSSPQITRFPFSFPNV</sequence>
<dbReference type="Proteomes" id="UP000011518">
    <property type="component" value="Unassembled WGS sequence"/>
</dbReference>
<comment type="function">
    <text evidence="1">May be involved in transcriptional regulation.</text>
</comment>
<keyword evidence="7" id="KW-0862">Zinc</keyword>
<keyword evidence="9" id="KW-0238">DNA-binding</keyword>
<evidence type="ECO:0000256" key="2">
    <source>
        <dbReference type="ARBA" id="ARBA00004123"/>
    </source>
</evidence>
<feature type="domain" description="C2H2-type" evidence="14">
    <location>
        <begin position="391"/>
        <end position="418"/>
    </location>
</feature>
<dbReference type="PROSITE" id="PS50157">
    <property type="entry name" value="ZINC_FINGER_C2H2_2"/>
    <property type="match status" value="10"/>
</dbReference>
<name>L9KWC6_TUPCH</name>
<feature type="domain" description="C2H2-type" evidence="14">
    <location>
        <begin position="251"/>
        <end position="278"/>
    </location>
</feature>
<dbReference type="PROSITE" id="PS00028">
    <property type="entry name" value="ZINC_FINGER_C2H2_1"/>
    <property type="match status" value="10"/>
</dbReference>
<dbReference type="Pfam" id="PF01352">
    <property type="entry name" value="KRAB"/>
    <property type="match status" value="3"/>
</dbReference>
<keyword evidence="6 12" id="KW-0863">Zinc-finger</keyword>
<feature type="domain" description="C2H2-type" evidence="14">
    <location>
        <begin position="307"/>
        <end position="334"/>
    </location>
</feature>
<keyword evidence="11" id="KW-0539">Nucleus</keyword>
<feature type="domain" description="KRAB" evidence="15">
    <location>
        <begin position="19"/>
        <end position="90"/>
    </location>
</feature>
<evidence type="ECO:0000256" key="10">
    <source>
        <dbReference type="ARBA" id="ARBA00023163"/>
    </source>
</evidence>
<dbReference type="GO" id="GO:0000978">
    <property type="term" value="F:RNA polymerase II cis-regulatory region sequence-specific DNA binding"/>
    <property type="evidence" value="ECO:0007669"/>
    <property type="project" value="TreeGrafter"/>
</dbReference>
<reference evidence="17" key="2">
    <citation type="journal article" date="2013" name="Nat. Commun.">
        <title>Genome of the Chinese tree shrew.</title>
        <authorList>
            <person name="Fan Y."/>
            <person name="Huang Z.Y."/>
            <person name="Cao C.C."/>
            <person name="Chen C.S."/>
            <person name="Chen Y.X."/>
            <person name="Fan D.D."/>
            <person name="He J."/>
            <person name="Hou H.L."/>
            <person name="Hu L."/>
            <person name="Hu X.T."/>
            <person name="Jiang X.T."/>
            <person name="Lai R."/>
            <person name="Lang Y.S."/>
            <person name="Liang B."/>
            <person name="Liao S.G."/>
            <person name="Mu D."/>
            <person name="Ma Y.Y."/>
            <person name="Niu Y.Y."/>
            <person name="Sun X.Q."/>
            <person name="Xia J.Q."/>
            <person name="Xiao J."/>
            <person name="Xiong Z.Q."/>
            <person name="Xu L."/>
            <person name="Yang L."/>
            <person name="Zhang Y."/>
            <person name="Zhao W."/>
            <person name="Zhao X.D."/>
            <person name="Zheng Y.T."/>
            <person name="Zhou J.M."/>
            <person name="Zhu Y.B."/>
            <person name="Zhang G.J."/>
            <person name="Wang J."/>
            <person name="Yao Y.G."/>
        </authorList>
    </citation>
    <scope>NUCLEOTIDE SEQUENCE [LARGE SCALE GENOMIC DNA]</scope>
</reference>
<evidence type="ECO:0000256" key="6">
    <source>
        <dbReference type="ARBA" id="ARBA00022771"/>
    </source>
</evidence>
<dbReference type="FunFam" id="3.30.160.60:FF:001498">
    <property type="entry name" value="Zinc finger protein 404"/>
    <property type="match status" value="1"/>
</dbReference>
<evidence type="ECO:0000259" key="15">
    <source>
        <dbReference type="PROSITE" id="PS50805"/>
    </source>
</evidence>
<evidence type="ECO:0000256" key="9">
    <source>
        <dbReference type="ARBA" id="ARBA00023125"/>
    </source>
</evidence>
<accession>L9KWC6</accession>
<comment type="subcellular location">
    <subcellularLocation>
        <location evidence="2">Nucleus</location>
    </subcellularLocation>
</comment>
<gene>
    <name evidence="16" type="ORF">TREES_T100006400</name>
</gene>
<evidence type="ECO:0000256" key="1">
    <source>
        <dbReference type="ARBA" id="ARBA00003767"/>
    </source>
</evidence>
<dbReference type="InterPro" id="IPR013087">
    <property type="entry name" value="Znf_C2H2_type"/>
</dbReference>